<dbReference type="Proteomes" id="UP000053372">
    <property type="component" value="Unassembled WGS sequence"/>
</dbReference>
<evidence type="ECO:0000313" key="4">
    <source>
        <dbReference type="EMBL" id="KST64731.1"/>
    </source>
</evidence>
<keyword evidence="1" id="KW-0472">Membrane</keyword>
<dbReference type="Gene3D" id="3.60.10.10">
    <property type="entry name" value="Endonuclease/exonuclease/phosphatase"/>
    <property type="match status" value="1"/>
</dbReference>
<accession>A0A0V7ZHF4</accession>
<dbReference type="Pfam" id="PF03372">
    <property type="entry name" value="Exo_endo_phos"/>
    <property type="match status" value="1"/>
</dbReference>
<dbReference type="GO" id="GO:0016020">
    <property type="term" value="C:membrane"/>
    <property type="evidence" value="ECO:0007669"/>
    <property type="project" value="GOC"/>
</dbReference>
<dbReference type="AlphaFoldDB" id="A0A0V7ZHF4"/>
<dbReference type="GO" id="GO:0006506">
    <property type="term" value="P:GPI anchor biosynthetic process"/>
    <property type="evidence" value="ECO:0007669"/>
    <property type="project" value="TreeGrafter"/>
</dbReference>
<evidence type="ECO:0000313" key="3">
    <source>
        <dbReference type="EMBL" id="KST64021.1"/>
    </source>
</evidence>
<proteinExistence type="predicted"/>
<dbReference type="SUPFAM" id="SSF56219">
    <property type="entry name" value="DNase I-like"/>
    <property type="match status" value="1"/>
</dbReference>
<keyword evidence="3" id="KW-0378">Hydrolase</keyword>
<gene>
    <name evidence="3" type="ORF">BC008_40205</name>
    <name evidence="4" type="ORF">BC008_41180</name>
</gene>
<protein>
    <submittedName>
        <fullName evidence="3">Metal-dependent hydrolase</fullName>
    </submittedName>
</protein>
<sequence length="339" mass="38815">MKRILFKLLGISGVSFGVILGSIVIFYFWASSSSYPQEKYAEVVKYKNSDFIDNNDNNNVFTVVTYNIGYLSGLTNNTAITTSKELFENNLKTVIAALKPLKPDLVAFQEIDIDSKRSFNINQANKIAEALNFAQGAIAINWDKNYVPFPYFPFSAHFKRILSGQAILSRYQIESHERIVLDRVTDKPFFYKAFYIDRLAQITKINIQGRSVILMNVHLEAFETSTRQRQTEFIQELLSQYVNKYPVLLIGDFNSTLINGNNPQPTINLLLKNPDLKSAVPQENLTDKKAMTFPSDKPIAKLDYIFYTPKTIEVVEWGIISEAKQASDHLPLMMKFRFR</sequence>
<keyword evidence="1" id="KW-1133">Transmembrane helix</keyword>
<dbReference type="GO" id="GO:0016787">
    <property type="term" value="F:hydrolase activity"/>
    <property type="evidence" value="ECO:0007669"/>
    <property type="project" value="UniProtKB-KW"/>
</dbReference>
<name>A0A0V7ZHF4_9CYAN</name>
<dbReference type="OrthoDB" id="9793162at2"/>
<evidence type="ECO:0000313" key="5">
    <source>
        <dbReference type="Proteomes" id="UP000053372"/>
    </source>
</evidence>
<dbReference type="InterPro" id="IPR036691">
    <property type="entry name" value="Endo/exonu/phosph_ase_sf"/>
</dbReference>
<feature type="transmembrane region" description="Helical" evidence="1">
    <location>
        <begin position="7"/>
        <end position="30"/>
    </location>
</feature>
<reference evidence="3 5" key="1">
    <citation type="journal article" date="2015" name="Genome Announc.">
        <title>Draft Genome of the Euendolithic (true boring) Cyanobacterium Mastigocoleus testarum strain BC008.</title>
        <authorList>
            <person name="Guida B.S."/>
            <person name="Garcia-Pichel F."/>
        </authorList>
    </citation>
    <scope>NUCLEOTIDE SEQUENCE [LARGE SCALE GENOMIC DNA]</scope>
    <source>
        <strain evidence="3 5">BC008</strain>
    </source>
</reference>
<evidence type="ECO:0000256" key="1">
    <source>
        <dbReference type="SAM" id="Phobius"/>
    </source>
</evidence>
<keyword evidence="1" id="KW-0812">Transmembrane</keyword>
<organism evidence="3 5">
    <name type="scientific">Mastigocoleus testarum BC008</name>
    <dbReference type="NCBI Taxonomy" id="371196"/>
    <lineage>
        <taxon>Bacteria</taxon>
        <taxon>Bacillati</taxon>
        <taxon>Cyanobacteriota</taxon>
        <taxon>Cyanophyceae</taxon>
        <taxon>Nostocales</taxon>
        <taxon>Hapalosiphonaceae</taxon>
        <taxon>Mastigocoleus</taxon>
    </lineage>
</organism>
<keyword evidence="5" id="KW-1185">Reference proteome</keyword>
<dbReference type="InterPro" id="IPR005135">
    <property type="entry name" value="Endo/exonuclease/phosphatase"/>
</dbReference>
<evidence type="ECO:0000259" key="2">
    <source>
        <dbReference type="Pfam" id="PF03372"/>
    </source>
</evidence>
<dbReference type="PANTHER" id="PTHR14859:SF1">
    <property type="entry name" value="PGAP2-INTERACTING PROTEIN"/>
    <property type="match status" value="1"/>
</dbReference>
<dbReference type="InterPro" id="IPR051916">
    <property type="entry name" value="GPI-anchor_lipid_remodeler"/>
</dbReference>
<dbReference type="RefSeq" id="WP_027844195.1">
    <property type="nucleotide sequence ID" value="NZ_LMTZ01000118.1"/>
</dbReference>
<dbReference type="PANTHER" id="PTHR14859">
    <property type="entry name" value="CALCOFLUOR WHITE HYPERSENSITIVE PROTEIN PRECURSOR"/>
    <property type="match status" value="1"/>
</dbReference>
<feature type="domain" description="Endonuclease/exonuclease/phosphatase" evidence="2">
    <location>
        <begin position="65"/>
        <end position="329"/>
    </location>
</feature>
<comment type="caution">
    <text evidence="3">The sequence shown here is derived from an EMBL/GenBank/DDBJ whole genome shotgun (WGS) entry which is preliminary data.</text>
</comment>
<dbReference type="EMBL" id="LMTZ01000129">
    <property type="protein sequence ID" value="KST64021.1"/>
    <property type="molecule type" value="Genomic_DNA"/>
</dbReference>
<dbReference type="EMBL" id="LMTZ01000118">
    <property type="protein sequence ID" value="KST64731.1"/>
    <property type="molecule type" value="Genomic_DNA"/>
</dbReference>